<evidence type="ECO:0000313" key="2">
    <source>
        <dbReference type="Proteomes" id="UP000267821"/>
    </source>
</evidence>
<dbReference type="OrthoDB" id="5426983at2759"/>
<proteinExistence type="predicted"/>
<dbReference type="AlphaFoldDB" id="A0A3N4LMK3"/>
<dbReference type="InParanoid" id="A0A3N4LMK3"/>
<name>A0A3N4LMK3_9PEZI</name>
<dbReference type="EMBL" id="ML121543">
    <property type="protein sequence ID" value="RPB24163.1"/>
    <property type="molecule type" value="Genomic_DNA"/>
</dbReference>
<dbReference type="Proteomes" id="UP000267821">
    <property type="component" value="Unassembled WGS sequence"/>
</dbReference>
<evidence type="ECO:0000313" key="1">
    <source>
        <dbReference type="EMBL" id="RPB24163.1"/>
    </source>
</evidence>
<gene>
    <name evidence="1" type="ORF">L211DRAFT_212368</name>
</gene>
<reference evidence="1 2" key="1">
    <citation type="journal article" date="2018" name="Nat. Ecol. Evol.">
        <title>Pezizomycetes genomes reveal the molecular basis of ectomycorrhizal truffle lifestyle.</title>
        <authorList>
            <person name="Murat C."/>
            <person name="Payen T."/>
            <person name="Noel B."/>
            <person name="Kuo A."/>
            <person name="Morin E."/>
            <person name="Chen J."/>
            <person name="Kohler A."/>
            <person name="Krizsan K."/>
            <person name="Balestrini R."/>
            <person name="Da Silva C."/>
            <person name="Montanini B."/>
            <person name="Hainaut M."/>
            <person name="Levati E."/>
            <person name="Barry K.W."/>
            <person name="Belfiori B."/>
            <person name="Cichocki N."/>
            <person name="Clum A."/>
            <person name="Dockter R.B."/>
            <person name="Fauchery L."/>
            <person name="Guy J."/>
            <person name="Iotti M."/>
            <person name="Le Tacon F."/>
            <person name="Lindquist E.A."/>
            <person name="Lipzen A."/>
            <person name="Malagnac F."/>
            <person name="Mello A."/>
            <person name="Molinier V."/>
            <person name="Miyauchi S."/>
            <person name="Poulain J."/>
            <person name="Riccioni C."/>
            <person name="Rubini A."/>
            <person name="Sitrit Y."/>
            <person name="Splivallo R."/>
            <person name="Traeger S."/>
            <person name="Wang M."/>
            <person name="Zifcakova L."/>
            <person name="Wipf D."/>
            <person name="Zambonelli A."/>
            <person name="Paolocci F."/>
            <person name="Nowrousian M."/>
            <person name="Ottonello S."/>
            <person name="Baldrian P."/>
            <person name="Spatafora J.W."/>
            <person name="Henrissat B."/>
            <person name="Nagy L.G."/>
            <person name="Aury J.M."/>
            <person name="Wincker P."/>
            <person name="Grigoriev I.V."/>
            <person name="Bonfante P."/>
            <person name="Martin F.M."/>
        </authorList>
    </citation>
    <scope>NUCLEOTIDE SEQUENCE [LARGE SCALE GENOMIC DNA]</scope>
    <source>
        <strain evidence="1 2">ATCC MYA-4762</strain>
    </source>
</reference>
<keyword evidence="2" id="KW-1185">Reference proteome</keyword>
<accession>A0A3N4LMK3</accession>
<protein>
    <submittedName>
        <fullName evidence="1">Uncharacterized protein</fullName>
    </submittedName>
</protein>
<organism evidence="1 2">
    <name type="scientific">Terfezia boudieri ATCC MYA-4762</name>
    <dbReference type="NCBI Taxonomy" id="1051890"/>
    <lineage>
        <taxon>Eukaryota</taxon>
        <taxon>Fungi</taxon>
        <taxon>Dikarya</taxon>
        <taxon>Ascomycota</taxon>
        <taxon>Pezizomycotina</taxon>
        <taxon>Pezizomycetes</taxon>
        <taxon>Pezizales</taxon>
        <taxon>Pezizaceae</taxon>
        <taxon>Terfezia</taxon>
    </lineage>
</organism>
<sequence>MFNSTFYYDSYMLEGQSRVDGNTISRLNKLLWMALLLFNSIKDLSSSSHAIAEVVKCFLISVDQEWIDAICWRVAVITFSKTSQKVLARAVQEAGIAEKLILSQQIILRELEFIQNHDSSDNTALFRQEISSHLDILIALAHFTAYIIASHDGLRLSFSRQSHFNSSLVNYIIRDTLLQLCQPELLWKHATSVGVITELVVQTRRSLSSQDDGAHPPPKQSQGKAEQVVINIVNRLLRGDLEVQYILAPLCGLLGGLQEATSFQTKKIIYFKVIQEFRALLLEEVRIYHVRRLQLCSS</sequence>